<organism evidence="12 13">
    <name type="scientific">Hathewaya histolytica</name>
    <name type="common">Clostridium histolyticum</name>
    <dbReference type="NCBI Taxonomy" id="1498"/>
    <lineage>
        <taxon>Bacteria</taxon>
        <taxon>Bacillati</taxon>
        <taxon>Bacillota</taxon>
        <taxon>Clostridia</taxon>
        <taxon>Eubacteriales</taxon>
        <taxon>Clostridiaceae</taxon>
        <taxon>Hathewaya</taxon>
    </lineage>
</organism>
<dbReference type="GO" id="GO:0003677">
    <property type="term" value="F:DNA binding"/>
    <property type="evidence" value="ECO:0007669"/>
    <property type="project" value="UniProtKB-UniRule"/>
</dbReference>
<evidence type="ECO:0000256" key="4">
    <source>
        <dbReference type="ARBA" id="ARBA00022829"/>
    </source>
</evidence>
<evidence type="ECO:0000256" key="1">
    <source>
        <dbReference type="ARBA" id="ARBA00004496"/>
    </source>
</evidence>
<accession>A0A4U9RE79</accession>
<dbReference type="InterPro" id="IPR044068">
    <property type="entry name" value="CB"/>
</dbReference>
<protein>
    <submittedName>
        <fullName evidence="12">Site-specific recombinase XerD</fullName>
    </submittedName>
</protein>
<comment type="subcellular location">
    <subcellularLocation>
        <location evidence="1">Cytoplasm</location>
    </subcellularLocation>
</comment>
<evidence type="ECO:0000256" key="2">
    <source>
        <dbReference type="ARBA" id="ARBA00022490"/>
    </source>
</evidence>
<keyword evidence="13" id="KW-1185">Reference proteome</keyword>
<dbReference type="EMBL" id="LR590481">
    <property type="protein sequence ID" value="VTQ89368.1"/>
    <property type="molecule type" value="Genomic_DNA"/>
</dbReference>
<evidence type="ECO:0000256" key="5">
    <source>
        <dbReference type="ARBA" id="ARBA00022908"/>
    </source>
</evidence>
<gene>
    <name evidence="12" type="primary">xerD_3</name>
    <name evidence="12" type="ORF">NCTC503_01387</name>
</gene>
<dbReference type="OrthoDB" id="283809at2"/>
<dbReference type="GO" id="GO:0015074">
    <property type="term" value="P:DNA integration"/>
    <property type="evidence" value="ECO:0007669"/>
    <property type="project" value="UniProtKB-KW"/>
</dbReference>
<feature type="domain" description="Tyr recombinase" evidence="10">
    <location>
        <begin position="136"/>
        <end position="322"/>
    </location>
</feature>
<dbReference type="PROSITE" id="PS51898">
    <property type="entry name" value="TYR_RECOMBINASE"/>
    <property type="match status" value="1"/>
</dbReference>
<dbReference type="PANTHER" id="PTHR30349">
    <property type="entry name" value="PHAGE INTEGRASE-RELATED"/>
    <property type="match status" value="1"/>
</dbReference>
<dbReference type="InterPro" id="IPR002104">
    <property type="entry name" value="Integrase_catalytic"/>
</dbReference>
<keyword evidence="4" id="KW-0159">Chromosome partition</keyword>
<dbReference type="InterPro" id="IPR050090">
    <property type="entry name" value="Tyrosine_recombinase_XerCD"/>
</dbReference>
<evidence type="ECO:0000256" key="3">
    <source>
        <dbReference type="ARBA" id="ARBA00022618"/>
    </source>
</evidence>
<dbReference type="Gene3D" id="1.10.150.130">
    <property type="match status" value="1"/>
</dbReference>
<keyword evidence="5" id="KW-0229">DNA integration</keyword>
<dbReference type="AlphaFoldDB" id="A0A4U9RE79"/>
<keyword evidence="3" id="KW-0132">Cell division</keyword>
<dbReference type="RefSeq" id="WP_138210049.1">
    <property type="nucleotide sequence ID" value="NZ_CBCRUQ010000012.1"/>
</dbReference>
<dbReference type="GO" id="GO:0051301">
    <property type="term" value="P:cell division"/>
    <property type="evidence" value="ECO:0007669"/>
    <property type="project" value="UniProtKB-KW"/>
</dbReference>
<dbReference type="PANTHER" id="PTHR30349:SF77">
    <property type="entry name" value="TYROSINE RECOMBINASE XERC"/>
    <property type="match status" value="1"/>
</dbReference>
<dbReference type="SUPFAM" id="SSF56349">
    <property type="entry name" value="DNA breaking-rejoining enzymes"/>
    <property type="match status" value="1"/>
</dbReference>
<name>A0A4U9RE79_HATHI</name>
<dbReference type="Gene3D" id="1.10.443.10">
    <property type="entry name" value="Intergrase catalytic core"/>
    <property type="match status" value="1"/>
</dbReference>
<evidence type="ECO:0000256" key="7">
    <source>
        <dbReference type="ARBA" id="ARBA00023172"/>
    </source>
</evidence>
<dbReference type="InterPro" id="IPR010998">
    <property type="entry name" value="Integrase_recombinase_N"/>
</dbReference>
<dbReference type="KEGG" id="hhw:NCTC503_01387"/>
<dbReference type="GO" id="GO:0007059">
    <property type="term" value="P:chromosome segregation"/>
    <property type="evidence" value="ECO:0007669"/>
    <property type="project" value="UniProtKB-KW"/>
</dbReference>
<dbReference type="Proteomes" id="UP000308489">
    <property type="component" value="Chromosome 1"/>
</dbReference>
<dbReference type="InterPro" id="IPR013762">
    <property type="entry name" value="Integrase-like_cat_sf"/>
</dbReference>
<feature type="domain" description="Core-binding (CB)" evidence="11">
    <location>
        <begin position="11"/>
        <end position="114"/>
    </location>
</feature>
<keyword evidence="6 9" id="KW-0238">DNA-binding</keyword>
<keyword evidence="8" id="KW-0131">Cell cycle</keyword>
<sequence>MNKEYLDIFESNLPSILKDFLTYSLSIKGQSINSIKGYRSDLTLFFKYILMEEQKSQIKFEDIDILNIDMKKIKSITLDHLINFISFTELYLNNSNYARARKISALKSFFKYLHDIKLIIHQNPAENLEMPKIPKRHPIYLNLEESKDLLRAVKNSKDRNMERDFCIITLFLNCGLRLSELCNINISKIKDDTLKIVGKGNKERTAYLNKASLKAINEYLPIRETIIPYVPDEDKDALFISSKKRRISQRAVERLVKKYVQIANLDYTVLTPHKLRHTSATLMYKYGKVDLRSIQSLLGHESISTTEIYTHVDEEDLRDAVYANPLSKD</sequence>
<evidence type="ECO:0000313" key="12">
    <source>
        <dbReference type="EMBL" id="VTQ89368.1"/>
    </source>
</evidence>
<reference evidence="12 13" key="1">
    <citation type="submission" date="2019-05" db="EMBL/GenBank/DDBJ databases">
        <authorList>
            <consortium name="Pathogen Informatics"/>
        </authorList>
    </citation>
    <scope>NUCLEOTIDE SEQUENCE [LARGE SCALE GENOMIC DNA]</scope>
    <source>
        <strain evidence="12 13">NCTC503</strain>
    </source>
</reference>
<dbReference type="PROSITE" id="PS51900">
    <property type="entry name" value="CB"/>
    <property type="match status" value="1"/>
</dbReference>
<proteinExistence type="predicted"/>
<keyword evidence="2" id="KW-0963">Cytoplasm</keyword>
<evidence type="ECO:0000256" key="8">
    <source>
        <dbReference type="ARBA" id="ARBA00023306"/>
    </source>
</evidence>
<dbReference type="Pfam" id="PF00589">
    <property type="entry name" value="Phage_integrase"/>
    <property type="match status" value="1"/>
</dbReference>
<dbReference type="GO" id="GO:0006310">
    <property type="term" value="P:DNA recombination"/>
    <property type="evidence" value="ECO:0007669"/>
    <property type="project" value="UniProtKB-KW"/>
</dbReference>
<evidence type="ECO:0000259" key="11">
    <source>
        <dbReference type="PROSITE" id="PS51900"/>
    </source>
</evidence>
<evidence type="ECO:0000256" key="6">
    <source>
        <dbReference type="ARBA" id="ARBA00023125"/>
    </source>
</evidence>
<dbReference type="GO" id="GO:0005737">
    <property type="term" value="C:cytoplasm"/>
    <property type="evidence" value="ECO:0007669"/>
    <property type="project" value="UniProtKB-SubCell"/>
</dbReference>
<evidence type="ECO:0000313" key="13">
    <source>
        <dbReference type="Proteomes" id="UP000308489"/>
    </source>
</evidence>
<evidence type="ECO:0000259" key="10">
    <source>
        <dbReference type="PROSITE" id="PS51898"/>
    </source>
</evidence>
<evidence type="ECO:0000256" key="9">
    <source>
        <dbReference type="PROSITE-ProRule" id="PRU01248"/>
    </source>
</evidence>
<keyword evidence="7" id="KW-0233">DNA recombination</keyword>
<dbReference type="InterPro" id="IPR011010">
    <property type="entry name" value="DNA_brk_join_enz"/>
</dbReference>